<proteinExistence type="predicted"/>
<reference evidence="1" key="1">
    <citation type="journal article" date="2014" name="Front. Microbiol.">
        <title>High frequency of phylogenetically diverse reductive dehalogenase-homologous genes in deep subseafloor sedimentary metagenomes.</title>
        <authorList>
            <person name="Kawai M."/>
            <person name="Futagami T."/>
            <person name="Toyoda A."/>
            <person name="Takaki Y."/>
            <person name="Nishi S."/>
            <person name="Hori S."/>
            <person name="Arai W."/>
            <person name="Tsubouchi T."/>
            <person name="Morono Y."/>
            <person name="Uchiyama I."/>
            <person name="Ito T."/>
            <person name="Fujiyama A."/>
            <person name="Inagaki F."/>
            <person name="Takami H."/>
        </authorList>
    </citation>
    <scope>NUCLEOTIDE SEQUENCE</scope>
    <source>
        <strain evidence="1">Expedition CK06-06</strain>
    </source>
</reference>
<organism evidence="1">
    <name type="scientific">marine sediment metagenome</name>
    <dbReference type="NCBI Taxonomy" id="412755"/>
    <lineage>
        <taxon>unclassified sequences</taxon>
        <taxon>metagenomes</taxon>
        <taxon>ecological metagenomes</taxon>
    </lineage>
</organism>
<name>X1NFG1_9ZZZZ</name>
<feature type="non-terminal residue" evidence="1">
    <location>
        <position position="59"/>
    </location>
</feature>
<sequence length="59" mass="6445">MVDIMKPSLGKTTGNPVYEYIKKEDIEAAFRDALVLAFTEITARIETLISLYAASAPPA</sequence>
<gene>
    <name evidence="1" type="ORF">S06H3_24894</name>
</gene>
<evidence type="ECO:0000313" key="1">
    <source>
        <dbReference type="EMBL" id="GAI28946.1"/>
    </source>
</evidence>
<dbReference type="EMBL" id="BARV01014064">
    <property type="protein sequence ID" value="GAI28946.1"/>
    <property type="molecule type" value="Genomic_DNA"/>
</dbReference>
<accession>X1NFG1</accession>
<protein>
    <submittedName>
        <fullName evidence="1">Uncharacterized protein</fullName>
    </submittedName>
</protein>
<comment type="caution">
    <text evidence="1">The sequence shown here is derived from an EMBL/GenBank/DDBJ whole genome shotgun (WGS) entry which is preliminary data.</text>
</comment>
<dbReference type="AlphaFoldDB" id="X1NFG1"/>